<evidence type="ECO:0000313" key="2">
    <source>
        <dbReference type="Proteomes" id="UP000004079"/>
    </source>
</evidence>
<dbReference type="Proteomes" id="UP000004079">
    <property type="component" value="Unassembled WGS sequence"/>
</dbReference>
<comment type="caution">
    <text evidence="1">The sequence shown here is derived from an EMBL/GenBank/DDBJ whole genome shotgun (WGS) entry which is preliminary data.</text>
</comment>
<dbReference type="PANTHER" id="PTHR38733:SF1">
    <property type="entry name" value="TYPE IV METHYL-DIRECTED RESTRICTION ENZYME ECOKMCRBC"/>
    <property type="match status" value="1"/>
</dbReference>
<dbReference type="PANTHER" id="PTHR38733">
    <property type="entry name" value="PROTEIN MCRC"/>
    <property type="match status" value="1"/>
</dbReference>
<dbReference type="Pfam" id="PF10117">
    <property type="entry name" value="McrBC"/>
    <property type="match status" value="1"/>
</dbReference>
<dbReference type="AlphaFoldDB" id="D1QTC2"/>
<protein>
    <recommendedName>
        <fullName evidence="3">McrBC 5-methylcytosine restriction system component</fullName>
    </recommendedName>
</protein>
<organism evidence="1 2">
    <name type="scientific">Segatella oris F0302</name>
    <dbReference type="NCBI Taxonomy" id="649760"/>
    <lineage>
        <taxon>Bacteria</taxon>
        <taxon>Pseudomonadati</taxon>
        <taxon>Bacteroidota</taxon>
        <taxon>Bacteroidia</taxon>
        <taxon>Bacteroidales</taxon>
        <taxon>Prevotellaceae</taxon>
        <taxon>Segatella</taxon>
    </lineage>
</organism>
<evidence type="ECO:0000313" key="1">
    <source>
        <dbReference type="EMBL" id="EFB31402.1"/>
    </source>
</evidence>
<gene>
    <name evidence="1" type="ORF">HMPREF0971_02250</name>
</gene>
<reference evidence="1 2" key="1">
    <citation type="submission" date="2009-11" db="EMBL/GenBank/DDBJ databases">
        <authorList>
            <person name="Weinstock G."/>
            <person name="Sodergren E."/>
            <person name="Clifton S."/>
            <person name="Fulton L."/>
            <person name="Fulton B."/>
            <person name="Courtney L."/>
            <person name="Fronick C."/>
            <person name="Harrison M."/>
            <person name="Strong C."/>
            <person name="Farmer C."/>
            <person name="Delahaunty K."/>
            <person name="Markovic C."/>
            <person name="Hall O."/>
            <person name="Minx P."/>
            <person name="Tomlinson C."/>
            <person name="Mitreva M."/>
            <person name="Nelson J."/>
            <person name="Hou S."/>
            <person name="Wollam A."/>
            <person name="Pepin K.H."/>
            <person name="Johnson M."/>
            <person name="Bhonagiri V."/>
            <person name="Nash W.E."/>
            <person name="Warren W."/>
            <person name="Chinwalla A."/>
            <person name="Mardis E.R."/>
            <person name="Wilson R.K."/>
        </authorList>
    </citation>
    <scope>NUCLEOTIDE SEQUENCE [LARGE SCALE GENOMIC DNA]</scope>
    <source>
        <strain evidence="1 2">F0302</strain>
    </source>
</reference>
<dbReference type="HOGENOM" id="CLU_1132818_0_0_10"/>
<dbReference type="STRING" id="649760.HMPREF0971_02250"/>
<dbReference type="InterPro" id="IPR019292">
    <property type="entry name" value="McrC"/>
</dbReference>
<proteinExistence type="predicted"/>
<accession>D1QTC2</accession>
<evidence type="ECO:0008006" key="3">
    <source>
        <dbReference type="Google" id="ProtNLM"/>
    </source>
</evidence>
<sequence>MRTSRFGRIVLKCNREIIAYVKAIEEHTALYNKGERSAVIHRNLRLKTHSYYTEYRPLQLLCLQILRMEEVKYGEDDNEIHGLLFDGAWLWEEYINTLLEEFDFIHAENRLHKKEIWLFEDIDEVGDMHKSGWRYPDFYKDNIVLDAKYKRLKSYEKVAEVNRDDIHQVITYMNALHATKGGFVFPLTSKPEKSPVSRLRDSLSTLGIFGVEISKEVSSYAAFVVKMQENEQDFITSINELEIGV</sequence>
<dbReference type="EMBL" id="ACUZ02000037">
    <property type="protein sequence ID" value="EFB31402.1"/>
    <property type="molecule type" value="Genomic_DNA"/>
</dbReference>
<name>D1QTC2_9BACT</name>